<feature type="compositionally biased region" description="Gly residues" evidence="1">
    <location>
        <begin position="37"/>
        <end position="46"/>
    </location>
</feature>
<proteinExistence type="predicted"/>
<evidence type="ECO:0000256" key="1">
    <source>
        <dbReference type="SAM" id="MobiDB-lite"/>
    </source>
</evidence>
<sequence length="161" mass="17153">AGGGGGARAGAAGRTSRGSSSRKGSSRGRSSSRGRGRGSSSGGAREGGGRSDRAREGRDRGQGRGFSRTPCGRASVRGELRHRAARVDPRRRVHLYHMLCPAEVARSGPLRALVRLRRLRRQDHGARPAVPVLSRSGDYVDDTTRCLSSDGRYLTCTQTRG</sequence>
<dbReference type="EnsemblProtists" id="EOD25450">
    <property type="protein sequence ID" value="EOD25450"/>
    <property type="gene ID" value="EMIHUDRAFT_367332"/>
</dbReference>
<dbReference type="PaxDb" id="2903-EOD25450"/>
<dbReference type="GeneID" id="17270996"/>
<dbReference type="AlphaFoldDB" id="A0A0D3JPL5"/>
<feature type="compositionally biased region" description="Basic residues" evidence="1">
    <location>
        <begin position="24"/>
        <end position="36"/>
    </location>
</feature>
<feature type="compositionally biased region" description="Basic and acidic residues" evidence="1">
    <location>
        <begin position="47"/>
        <end position="62"/>
    </location>
</feature>
<evidence type="ECO:0000313" key="2">
    <source>
        <dbReference type="EnsemblProtists" id="EOD25450"/>
    </source>
</evidence>
<dbReference type="Proteomes" id="UP000013827">
    <property type="component" value="Unassembled WGS sequence"/>
</dbReference>
<keyword evidence="3" id="KW-1185">Reference proteome</keyword>
<dbReference type="HOGENOM" id="CLU_1648157_0_0_1"/>
<feature type="region of interest" description="Disordered" evidence="1">
    <location>
        <begin position="1"/>
        <end position="77"/>
    </location>
</feature>
<reference evidence="3" key="1">
    <citation type="journal article" date="2013" name="Nature">
        <title>Pan genome of the phytoplankton Emiliania underpins its global distribution.</title>
        <authorList>
            <person name="Read B.A."/>
            <person name="Kegel J."/>
            <person name="Klute M.J."/>
            <person name="Kuo A."/>
            <person name="Lefebvre S.C."/>
            <person name="Maumus F."/>
            <person name="Mayer C."/>
            <person name="Miller J."/>
            <person name="Monier A."/>
            <person name="Salamov A."/>
            <person name="Young J."/>
            <person name="Aguilar M."/>
            <person name="Claverie J.M."/>
            <person name="Frickenhaus S."/>
            <person name="Gonzalez K."/>
            <person name="Herman E.K."/>
            <person name="Lin Y.C."/>
            <person name="Napier J."/>
            <person name="Ogata H."/>
            <person name="Sarno A.F."/>
            <person name="Shmutz J."/>
            <person name="Schroeder D."/>
            <person name="de Vargas C."/>
            <person name="Verret F."/>
            <person name="von Dassow P."/>
            <person name="Valentin K."/>
            <person name="Van de Peer Y."/>
            <person name="Wheeler G."/>
            <person name="Dacks J.B."/>
            <person name="Delwiche C.F."/>
            <person name="Dyhrman S.T."/>
            <person name="Glockner G."/>
            <person name="John U."/>
            <person name="Richards T."/>
            <person name="Worden A.Z."/>
            <person name="Zhang X."/>
            <person name="Grigoriev I.V."/>
            <person name="Allen A.E."/>
            <person name="Bidle K."/>
            <person name="Borodovsky M."/>
            <person name="Bowler C."/>
            <person name="Brownlee C."/>
            <person name="Cock J.M."/>
            <person name="Elias M."/>
            <person name="Gladyshev V.N."/>
            <person name="Groth M."/>
            <person name="Guda C."/>
            <person name="Hadaegh A."/>
            <person name="Iglesias-Rodriguez M.D."/>
            <person name="Jenkins J."/>
            <person name="Jones B.M."/>
            <person name="Lawson T."/>
            <person name="Leese F."/>
            <person name="Lindquist E."/>
            <person name="Lobanov A."/>
            <person name="Lomsadze A."/>
            <person name="Malik S.B."/>
            <person name="Marsh M.E."/>
            <person name="Mackinder L."/>
            <person name="Mock T."/>
            <person name="Mueller-Roeber B."/>
            <person name="Pagarete A."/>
            <person name="Parker M."/>
            <person name="Probert I."/>
            <person name="Quesneville H."/>
            <person name="Raines C."/>
            <person name="Rensing S.A."/>
            <person name="Riano-Pachon D.M."/>
            <person name="Richier S."/>
            <person name="Rokitta S."/>
            <person name="Shiraiwa Y."/>
            <person name="Soanes D.M."/>
            <person name="van der Giezen M."/>
            <person name="Wahlund T.M."/>
            <person name="Williams B."/>
            <person name="Wilson W."/>
            <person name="Wolfe G."/>
            <person name="Wurch L.L."/>
        </authorList>
    </citation>
    <scope>NUCLEOTIDE SEQUENCE</scope>
</reference>
<organism evidence="2 3">
    <name type="scientific">Emiliania huxleyi (strain CCMP1516)</name>
    <dbReference type="NCBI Taxonomy" id="280463"/>
    <lineage>
        <taxon>Eukaryota</taxon>
        <taxon>Haptista</taxon>
        <taxon>Haptophyta</taxon>
        <taxon>Prymnesiophyceae</taxon>
        <taxon>Isochrysidales</taxon>
        <taxon>Noelaerhabdaceae</taxon>
        <taxon>Emiliania</taxon>
    </lineage>
</organism>
<feature type="compositionally biased region" description="Low complexity" evidence="1">
    <location>
        <begin position="9"/>
        <end position="23"/>
    </location>
</feature>
<dbReference type="RefSeq" id="XP_005777879.1">
    <property type="nucleotide sequence ID" value="XM_005777822.1"/>
</dbReference>
<protein>
    <submittedName>
        <fullName evidence="2">Uncharacterized protein</fullName>
    </submittedName>
</protein>
<dbReference type="KEGG" id="ehx:EMIHUDRAFT_367332"/>
<evidence type="ECO:0000313" key="3">
    <source>
        <dbReference type="Proteomes" id="UP000013827"/>
    </source>
</evidence>
<accession>A0A0D3JPL5</accession>
<name>A0A0D3JPL5_EMIH1</name>
<reference evidence="2" key="2">
    <citation type="submission" date="2024-10" db="UniProtKB">
        <authorList>
            <consortium name="EnsemblProtists"/>
        </authorList>
    </citation>
    <scope>IDENTIFICATION</scope>
</reference>